<dbReference type="AlphaFoldDB" id="A0A084VMM0"/>
<keyword evidence="4" id="KW-1185">Reference proteome</keyword>
<feature type="compositionally biased region" description="Basic and acidic residues" evidence="1">
    <location>
        <begin position="155"/>
        <end position="164"/>
    </location>
</feature>
<accession>A0A084VMM0</accession>
<evidence type="ECO:0000313" key="3">
    <source>
        <dbReference type="EnsemblMetazoa" id="ASIC006555-PA"/>
    </source>
</evidence>
<gene>
    <name evidence="2" type="ORF">ZHAS_00006555</name>
</gene>
<name>A0A084VMM0_ANOSI</name>
<reference evidence="2 4" key="1">
    <citation type="journal article" date="2014" name="BMC Genomics">
        <title>Genome sequence of Anopheles sinensis provides insight into genetics basis of mosquito competence for malaria parasites.</title>
        <authorList>
            <person name="Zhou D."/>
            <person name="Zhang D."/>
            <person name="Ding G."/>
            <person name="Shi L."/>
            <person name="Hou Q."/>
            <person name="Ye Y."/>
            <person name="Xu Y."/>
            <person name="Zhou H."/>
            <person name="Xiong C."/>
            <person name="Li S."/>
            <person name="Yu J."/>
            <person name="Hong S."/>
            <person name="Yu X."/>
            <person name="Zou P."/>
            <person name="Chen C."/>
            <person name="Chang X."/>
            <person name="Wang W."/>
            <person name="Lv Y."/>
            <person name="Sun Y."/>
            <person name="Ma L."/>
            <person name="Shen B."/>
            <person name="Zhu C."/>
        </authorList>
    </citation>
    <scope>NUCLEOTIDE SEQUENCE [LARGE SCALE GENOMIC DNA]</scope>
</reference>
<reference evidence="3" key="2">
    <citation type="submission" date="2020-05" db="UniProtKB">
        <authorList>
            <consortium name="EnsemblMetazoa"/>
        </authorList>
    </citation>
    <scope>IDENTIFICATION</scope>
</reference>
<proteinExistence type="predicted"/>
<protein>
    <submittedName>
        <fullName evidence="2 3">Uncharacterized protein</fullName>
    </submittedName>
</protein>
<dbReference type="EnsemblMetazoa" id="ASIC006555-RA">
    <property type="protein sequence ID" value="ASIC006555-PA"/>
    <property type="gene ID" value="ASIC006555"/>
</dbReference>
<feature type="region of interest" description="Disordered" evidence="1">
    <location>
        <begin position="132"/>
        <end position="198"/>
    </location>
</feature>
<dbReference type="EMBL" id="ATLV01014607">
    <property type="status" value="NOT_ANNOTATED_CDS"/>
    <property type="molecule type" value="Genomic_DNA"/>
</dbReference>
<organism evidence="2">
    <name type="scientific">Anopheles sinensis</name>
    <name type="common">Mosquito</name>
    <dbReference type="NCBI Taxonomy" id="74873"/>
    <lineage>
        <taxon>Eukaryota</taxon>
        <taxon>Metazoa</taxon>
        <taxon>Ecdysozoa</taxon>
        <taxon>Arthropoda</taxon>
        <taxon>Hexapoda</taxon>
        <taxon>Insecta</taxon>
        <taxon>Pterygota</taxon>
        <taxon>Neoptera</taxon>
        <taxon>Endopterygota</taxon>
        <taxon>Diptera</taxon>
        <taxon>Nematocera</taxon>
        <taxon>Culicoidea</taxon>
        <taxon>Culicidae</taxon>
        <taxon>Anophelinae</taxon>
        <taxon>Anopheles</taxon>
    </lineage>
</organism>
<dbReference type="EMBL" id="KE524975">
    <property type="protein sequence ID" value="KFB39214.1"/>
    <property type="molecule type" value="Genomic_DNA"/>
</dbReference>
<dbReference type="Proteomes" id="UP000030765">
    <property type="component" value="Unassembled WGS sequence"/>
</dbReference>
<sequence>MSPPVGRSEAPEQNARGGTRQMWAPCGLIGNMTTVLCPRHAGKRQKPPYARLGLHDAGMREVGEGCYVAWNGIVTIPPWGVAPPREQRPSIRGLLFFPPPFSSSEEWVFCICSVFFPPACAHFIGKIDQTSAHRGGASRSSGGSNFFLQIPHSSRSQDEKEWRGKKTSARYTTRYAANGSPRAGNRTTRLETPSDKVPTGVCRDGTGVVVVFVPHRETVQLLLRGVSSTESVRAKHDTTKEVVAFCSKRGMAVRPSELRAEIVAISAPKSIFMWKPNNNPKPQIRAARARKEQLDGWLDRLRHYEDVHSAPESRGAWGLFLA</sequence>
<evidence type="ECO:0000313" key="4">
    <source>
        <dbReference type="Proteomes" id="UP000030765"/>
    </source>
</evidence>
<evidence type="ECO:0000313" key="2">
    <source>
        <dbReference type="EMBL" id="KFB39214.1"/>
    </source>
</evidence>
<evidence type="ECO:0000256" key="1">
    <source>
        <dbReference type="SAM" id="MobiDB-lite"/>
    </source>
</evidence>
<feature type="compositionally biased region" description="Low complexity" evidence="1">
    <location>
        <begin position="132"/>
        <end position="144"/>
    </location>
</feature>
<dbReference type="VEuPathDB" id="VectorBase:ASIC006555"/>